<accession>A0A2P5XBE9</accession>
<dbReference type="Proteomes" id="UP000239757">
    <property type="component" value="Unassembled WGS sequence"/>
</dbReference>
<feature type="region of interest" description="Disordered" evidence="1">
    <location>
        <begin position="1"/>
        <end position="34"/>
    </location>
</feature>
<gene>
    <name evidence="2" type="ORF">GOBAR_AA20014</name>
</gene>
<reference evidence="2 3" key="1">
    <citation type="submission" date="2015-01" db="EMBL/GenBank/DDBJ databases">
        <title>Genome of allotetraploid Gossypium barbadense reveals genomic plasticity and fiber elongation in cotton evolution.</title>
        <authorList>
            <person name="Chen X."/>
            <person name="Liu X."/>
            <person name="Zhao B."/>
            <person name="Zheng H."/>
            <person name="Hu Y."/>
            <person name="Lu G."/>
            <person name="Yang C."/>
            <person name="Chen J."/>
            <person name="Shan C."/>
            <person name="Zhang L."/>
            <person name="Zhou Y."/>
            <person name="Wang L."/>
            <person name="Guo W."/>
            <person name="Bai Y."/>
            <person name="Ruan J."/>
            <person name="Shangguan X."/>
            <person name="Mao Y."/>
            <person name="Jiang J."/>
            <person name="Zhu Y."/>
            <person name="Lei J."/>
            <person name="Kang H."/>
            <person name="Chen S."/>
            <person name="He X."/>
            <person name="Wang R."/>
            <person name="Wang Y."/>
            <person name="Chen J."/>
            <person name="Wang L."/>
            <person name="Yu S."/>
            <person name="Wang B."/>
            <person name="Wei J."/>
            <person name="Song S."/>
            <person name="Lu X."/>
            <person name="Gao Z."/>
            <person name="Gu W."/>
            <person name="Deng X."/>
            <person name="Ma D."/>
            <person name="Wang S."/>
            <person name="Liang W."/>
            <person name="Fang L."/>
            <person name="Cai C."/>
            <person name="Zhu X."/>
            <person name="Zhou B."/>
            <person name="Zhang Y."/>
            <person name="Chen Z."/>
            <person name="Xu S."/>
            <person name="Zhu R."/>
            <person name="Wang S."/>
            <person name="Zhang T."/>
            <person name="Zhao G."/>
        </authorList>
    </citation>
    <scope>NUCLEOTIDE SEQUENCE [LARGE SCALE GENOMIC DNA]</scope>
    <source>
        <strain evidence="3">cv. Xinhai21</strain>
        <tissue evidence="2">Leaf</tissue>
    </source>
</reference>
<name>A0A2P5XBE9_GOSBA</name>
<evidence type="ECO:0000313" key="3">
    <source>
        <dbReference type="Proteomes" id="UP000239757"/>
    </source>
</evidence>
<dbReference type="EMBL" id="KZ665256">
    <property type="protein sequence ID" value="PPS00647.1"/>
    <property type="molecule type" value="Genomic_DNA"/>
</dbReference>
<organism evidence="2 3">
    <name type="scientific">Gossypium barbadense</name>
    <name type="common">Sea Island cotton</name>
    <name type="synonym">Hibiscus barbadensis</name>
    <dbReference type="NCBI Taxonomy" id="3634"/>
    <lineage>
        <taxon>Eukaryota</taxon>
        <taxon>Viridiplantae</taxon>
        <taxon>Streptophyta</taxon>
        <taxon>Embryophyta</taxon>
        <taxon>Tracheophyta</taxon>
        <taxon>Spermatophyta</taxon>
        <taxon>Magnoliopsida</taxon>
        <taxon>eudicotyledons</taxon>
        <taxon>Gunneridae</taxon>
        <taxon>Pentapetalae</taxon>
        <taxon>rosids</taxon>
        <taxon>malvids</taxon>
        <taxon>Malvales</taxon>
        <taxon>Malvaceae</taxon>
        <taxon>Malvoideae</taxon>
        <taxon>Gossypium</taxon>
    </lineage>
</organism>
<dbReference type="AlphaFoldDB" id="A0A2P5XBE9"/>
<feature type="region of interest" description="Disordered" evidence="1">
    <location>
        <begin position="66"/>
        <end position="107"/>
    </location>
</feature>
<proteinExistence type="predicted"/>
<evidence type="ECO:0000256" key="1">
    <source>
        <dbReference type="SAM" id="MobiDB-lite"/>
    </source>
</evidence>
<sequence>MAQQLKKASKSRTKLPFNPQTGRKDSKQNQTQTTCEDQDFRMCLNVRRSGQDLDLVSKKKEAYLRSGKTLRRTSQTGKKEGTCLGQSPRTPKQRGPERSGNIRHKTRTTFRRKELREGLPRRTRRNRTRMILSRYHLSSADSPLAVHHMSRELSELSTLKKTSYWQSPRLDTLLEEVIGAEQELGTSRNKSALTELIRRKKRRRESLQRKLFRAGIQGVDNDGTKGRQELRGEPLNRRVRNKTSVTSSPLTLGTNVVSVDVW</sequence>
<evidence type="ECO:0000313" key="2">
    <source>
        <dbReference type="EMBL" id="PPS00647.1"/>
    </source>
</evidence>
<protein>
    <submittedName>
        <fullName evidence="2">Uncharacterized protein</fullName>
    </submittedName>
</protein>